<evidence type="ECO:0000313" key="6">
    <source>
        <dbReference type="EMBL" id="OLF19364.1"/>
    </source>
</evidence>
<sequence length="133" mass="14359">MSPAAFHQRYLTDSISTASPGRLLVMLYDRLCLDLERAAAAATDGRRDAASAALLHAQDILLELRGSLRTDDWPAGQQLADIYSFLLAELMDANLRQDVEKITASLAVAEPLRDTWRQVVEAQAPAAGIGAPA</sequence>
<dbReference type="InterPro" id="IPR003713">
    <property type="entry name" value="FliS"/>
</dbReference>
<dbReference type="PANTHER" id="PTHR34773:SF1">
    <property type="entry name" value="FLAGELLAR SECRETION CHAPERONE FLIS"/>
    <property type="match status" value="1"/>
</dbReference>
<evidence type="ECO:0000256" key="5">
    <source>
        <dbReference type="ARBA" id="ARBA00023186"/>
    </source>
</evidence>
<keyword evidence="7" id="KW-1185">Reference proteome</keyword>
<comment type="similarity">
    <text evidence="2">Belongs to the FliS family.</text>
</comment>
<evidence type="ECO:0000256" key="1">
    <source>
        <dbReference type="ARBA" id="ARBA00004514"/>
    </source>
</evidence>
<evidence type="ECO:0000256" key="3">
    <source>
        <dbReference type="ARBA" id="ARBA00022490"/>
    </source>
</evidence>
<dbReference type="STRING" id="1912961.BU204_00060"/>
<evidence type="ECO:0000313" key="7">
    <source>
        <dbReference type="Proteomes" id="UP000185596"/>
    </source>
</evidence>
<keyword evidence="6" id="KW-0969">Cilium</keyword>
<organism evidence="6 7">
    <name type="scientific">Actinophytocola xanthii</name>
    <dbReference type="NCBI Taxonomy" id="1912961"/>
    <lineage>
        <taxon>Bacteria</taxon>
        <taxon>Bacillati</taxon>
        <taxon>Actinomycetota</taxon>
        <taxon>Actinomycetes</taxon>
        <taxon>Pseudonocardiales</taxon>
        <taxon>Pseudonocardiaceae</taxon>
    </lineage>
</organism>
<proteinExistence type="inferred from homology"/>
<keyword evidence="6" id="KW-0966">Cell projection</keyword>
<gene>
    <name evidence="6" type="ORF">BU204_00060</name>
</gene>
<accession>A0A1Q8CYC3</accession>
<dbReference type="GO" id="GO:0044780">
    <property type="term" value="P:bacterial-type flagellum assembly"/>
    <property type="evidence" value="ECO:0007669"/>
    <property type="project" value="InterPro"/>
</dbReference>
<keyword evidence="4" id="KW-1005">Bacterial flagellum biogenesis</keyword>
<dbReference type="InterPro" id="IPR036584">
    <property type="entry name" value="FliS_sf"/>
</dbReference>
<protein>
    <submittedName>
        <fullName evidence="6">Flagellar export chaperone FliS</fullName>
    </submittedName>
</protein>
<dbReference type="SUPFAM" id="SSF101116">
    <property type="entry name" value="Flagellar export chaperone FliS"/>
    <property type="match status" value="1"/>
</dbReference>
<dbReference type="Gene3D" id="1.20.120.340">
    <property type="entry name" value="Flagellar protein FliS"/>
    <property type="match status" value="1"/>
</dbReference>
<dbReference type="GO" id="GO:0071973">
    <property type="term" value="P:bacterial-type flagellum-dependent cell motility"/>
    <property type="evidence" value="ECO:0007669"/>
    <property type="project" value="TreeGrafter"/>
</dbReference>
<comment type="subcellular location">
    <subcellularLocation>
        <location evidence="1">Cytoplasm</location>
        <location evidence="1">Cytosol</location>
    </subcellularLocation>
</comment>
<dbReference type="CDD" id="cd16098">
    <property type="entry name" value="FliS"/>
    <property type="match status" value="1"/>
</dbReference>
<evidence type="ECO:0000256" key="2">
    <source>
        <dbReference type="ARBA" id="ARBA00008787"/>
    </source>
</evidence>
<dbReference type="EMBL" id="MSIE01000001">
    <property type="protein sequence ID" value="OLF19364.1"/>
    <property type="molecule type" value="Genomic_DNA"/>
</dbReference>
<dbReference type="GO" id="GO:0005829">
    <property type="term" value="C:cytosol"/>
    <property type="evidence" value="ECO:0007669"/>
    <property type="project" value="UniProtKB-SubCell"/>
</dbReference>
<dbReference type="Pfam" id="PF02561">
    <property type="entry name" value="FliS"/>
    <property type="match status" value="1"/>
</dbReference>
<dbReference type="AlphaFoldDB" id="A0A1Q8CYC3"/>
<name>A0A1Q8CYC3_9PSEU</name>
<keyword evidence="3" id="KW-0963">Cytoplasm</keyword>
<dbReference type="OrthoDB" id="3268516at2"/>
<dbReference type="NCBIfam" id="TIGR00208">
    <property type="entry name" value="fliS"/>
    <property type="match status" value="1"/>
</dbReference>
<dbReference type="RefSeq" id="WP_075123398.1">
    <property type="nucleotide sequence ID" value="NZ_MSIE01000001.1"/>
</dbReference>
<keyword evidence="6" id="KW-0282">Flagellum</keyword>
<evidence type="ECO:0000256" key="4">
    <source>
        <dbReference type="ARBA" id="ARBA00022795"/>
    </source>
</evidence>
<dbReference type="Proteomes" id="UP000185596">
    <property type="component" value="Unassembled WGS sequence"/>
</dbReference>
<comment type="caution">
    <text evidence="6">The sequence shown here is derived from an EMBL/GenBank/DDBJ whole genome shotgun (WGS) entry which is preliminary data.</text>
</comment>
<reference evidence="6 7" key="1">
    <citation type="submission" date="2016-12" db="EMBL/GenBank/DDBJ databases">
        <title>The draft genome sequence of Actinophytocola sp. 11-183.</title>
        <authorList>
            <person name="Wang W."/>
            <person name="Yuan L."/>
        </authorList>
    </citation>
    <scope>NUCLEOTIDE SEQUENCE [LARGE SCALE GENOMIC DNA]</scope>
    <source>
        <strain evidence="6 7">11-183</strain>
    </source>
</reference>
<keyword evidence="5" id="KW-0143">Chaperone</keyword>
<dbReference type="PANTHER" id="PTHR34773">
    <property type="entry name" value="FLAGELLAR SECRETION CHAPERONE FLIS"/>
    <property type="match status" value="1"/>
</dbReference>